<evidence type="ECO:0000313" key="1">
    <source>
        <dbReference type="EMBL" id="GIQ91323.1"/>
    </source>
</evidence>
<proteinExistence type="predicted"/>
<gene>
    <name evidence="1" type="ORF">KIPB_014518</name>
</gene>
<feature type="non-terminal residue" evidence="1">
    <location>
        <position position="86"/>
    </location>
</feature>
<evidence type="ECO:0000313" key="2">
    <source>
        <dbReference type="Proteomes" id="UP000265618"/>
    </source>
</evidence>
<comment type="caution">
    <text evidence="1">The sequence shown here is derived from an EMBL/GenBank/DDBJ whole genome shotgun (WGS) entry which is preliminary data.</text>
</comment>
<reference evidence="1 2" key="1">
    <citation type="journal article" date="2018" name="PLoS ONE">
        <title>The draft genome of Kipferlia bialata reveals reductive genome evolution in fornicate parasites.</title>
        <authorList>
            <person name="Tanifuji G."/>
            <person name="Takabayashi S."/>
            <person name="Kume K."/>
            <person name="Takagi M."/>
            <person name="Nakayama T."/>
            <person name="Kamikawa R."/>
            <person name="Inagaki Y."/>
            <person name="Hashimoto T."/>
        </authorList>
    </citation>
    <scope>NUCLEOTIDE SEQUENCE [LARGE SCALE GENOMIC DNA]</scope>
    <source>
        <strain evidence="1">NY0173</strain>
    </source>
</reference>
<dbReference type="EMBL" id="BDIP01007508">
    <property type="protein sequence ID" value="GIQ91323.1"/>
    <property type="molecule type" value="Genomic_DNA"/>
</dbReference>
<organism evidence="1 2">
    <name type="scientific">Kipferlia bialata</name>
    <dbReference type="NCBI Taxonomy" id="797122"/>
    <lineage>
        <taxon>Eukaryota</taxon>
        <taxon>Metamonada</taxon>
        <taxon>Carpediemonas-like organisms</taxon>
        <taxon>Kipferlia</taxon>
    </lineage>
</organism>
<feature type="non-terminal residue" evidence="1">
    <location>
        <position position="1"/>
    </location>
</feature>
<sequence length="86" mass="9244">VSAVDTKDRVGIDIVESHRRSGSDAAAIRWVVPALTATLDAGVVPQRLLCAGLDMLIEARGCESVTAKCLRAIETLDKKLKDKNLK</sequence>
<protein>
    <submittedName>
        <fullName evidence="1">Uncharacterized protein</fullName>
    </submittedName>
</protein>
<keyword evidence="2" id="KW-1185">Reference proteome</keyword>
<dbReference type="AlphaFoldDB" id="A0A9K3D8W5"/>
<name>A0A9K3D8W5_9EUKA</name>
<dbReference type="Proteomes" id="UP000265618">
    <property type="component" value="Unassembled WGS sequence"/>
</dbReference>
<accession>A0A9K3D8W5</accession>